<sequence>MTFNYPLDKINNDININNFRNNDKIFICFYKIISNAKYQSIKKPFLQYLLYKYPKGDKECLSFPFTLFKGKSNPSVVANEFASKISGVKINSFKAFISNSNGHYFFYEYLDTYITLNNVPRKQELWWCLIDEICNHQKVINFDVHRSVYNIFYSNPVLIYLKENTVNIEIPVVSFFGAANKIIPYAASLGIRANANKIFGSYYYLGSYNNSVRNAGWSPNNRRMCYFDKSATNENGKIFDGGIIRYAVFLGKCRIILYRKTDPFFWFFKYLDSDIYNLKYYNKYKSAKGKWAEKYDSLMMSHVEYKNLKGKININPQLVVKDFNSFYPISTHSLDFSTLKSNWDPFFTKYYIE</sequence>
<accession>A0A6C0IP44</accession>
<proteinExistence type="predicted"/>
<name>A0A6C0IP44_9ZZZZ</name>
<organism evidence="1">
    <name type="scientific">viral metagenome</name>
    <dbReference type="NCBI Taxonomy" id="1070528"/>
    <lineage>
        <taxon>unclassified sequences</taxon>
        <taxon>metagenomes</taxon>
        <taxon>organismal metagenomes</taxon>
    </lineage>
</organism>
<evidence type="ECO:0000313" key="1">
    <source>
        <dbReference type="EMBL" id="QHT94974.1"/>
    </source>
</evidence>
<dbReference type="AlphaFoldDB" id="A0A6C0IP44"/>
<dbReference type="EMBL" id="MN740233">
    <property type="protein sequence ID" value="QHT94974.1"/>
    <property type="molecule type" value="Genomic_DNA"/>
</dbReference>
<protein>
    <submittedName>
        <fullName evidence="1">Uncharacterized protein</fullName>
    </submittedName>
</protein>
<reference evidence="1" key="1">
    <citation type="journal article" date="2020" name="Nature">
        <title>Giant virus diversity and host interactions through global metagenomics.</title>
        <authorList>
            <person name="Schulz F."/>
            <person name="Roux S."/>
            <person name="Paez-Espino D."/>
            <person name="Jungbluth S."/>
            <person name="Walsh D.A."/>
            <person name="Denef V.J."/>
            <person name="McMahon K.D."/>
            <person name="Konstantinidis K.T."/>
            <person name="Eloe-Fadrosh E.A."/>
            <person name="Kyrpides N.C."/>
            <person name="Woyke T."/>
        </authorList>
    </citation>
    <scope>NUCLEOTIDE SEQUENCE</scope>
    <source>
        <strain evidence="1">GVMAG-M-3300024261-37</strain>
    </source>
</reference>